<dbReference type="STRING" id="3821.A0A151QR90"/>
<dbReference type="CDD" id="cd09272">
    <property type="entry name" value="RNase_HI_RT_Ty1"/>
    <property type="match status" value="1"/>
</dbReference>
<accession>A0A151QR90</accession>
<dbReference type="Gramene" id="C.cajan_45912.t">
    <property type="protein sequence ID" value="C.cajan_45912.t.cds1"/>
    <property type="gene ID" value="C.cajan_45912"/>
</dbReference>
<organism evidence="1 2">
    <name type="scientific">Cajanus cajan</name>
    <name type="common">Pigeon pea</name>
    <name type="synonym">Cajanus indicus</name>
    <dbReference type="NCBI Taxonomy" id="3821"/>
    <lineage>
        <taxon>Eukaryota</taxon>
        <taxon>Viridiplantae</taxon>
        <taxon>Streptophyta</taxon>
        <taxon>Embryophyta</taxon>
        <taxon>Tracheophyta</taxon>
        <taxon>Spermatophyta</taxon>
        <taxon>Magnoliopsida</taxon>
        <taxon>eudicotyledons</taxon>
        <taxon>Gunneridae</taxon>
        <taxon>Pentapetalae</taxon>
        <taxon>rosids</taxon>
        <taxon>fabids</taxon>
        <taxon>Fabales</taxon>
        <taxon>Fabaceae</taxon>
        <taxon>Papilionoideae</taxon>
        <taxon>50 kb inversion clade</taxon>
        <taxon>NPAAA clade</taxon>
        <taxon>indigoferoid/millettioid clade</taxon>
        <taxon>Phaseoleae</taxon>
        <taxon>Cajanus</taxon>
    </lineage>
</organism>
<dbReference type="OMA" id="CDWAGSI"/>
<gene>
    <name evidence="1" type="ORF">KK1_046388</name>
</gene>
<dbReference type="PANTHER" id="PTHR11439:SF502">
    <property type="entry name" value="SECRETED RXLR EFFECTOR PROTEIN 161-LIKE"/>
    <property type="match status" value="1"/>
</dbReference>
<dbReference type="PANTHER" id="PTHR11439">
    <property type="entry name" value="GAG-POL-RELATED RETROTRANSPOSON"/>
    <property type="match status" value="1"/>
</dbReference>
<dbReference type="Proteomes" id="UP000075243">
    <property type="component" value="Unassembled WGS sequence"/>
</dbReference>
<protein>
    <submittedName>
        <fullName evidence="1">Retrovirus-related Pol polyprotein from transposon TNT 1-94</fullName>
    </submittedName>
</protein>
<evidence type="ECO:0000313" key="2">
    <source>
        <dbReference type="Proteomes" id="UP000075243"/>
    </source>
</evidence>
<reference evidence="1" key="1">
    <citation type="journal article" date="2012" name="Nat. Biotechnol.">
        <title>Draft genome sequence of pigeonpea (Cajanus cajan), an orphan legume crop of resource-poor farmers.</title>
        <authorList>
            <person name="Varshney R.K."/>
            <person name="Chen W."/>
            <person name="Li Y."/>
            <person name="Bharti A.K."/>
            <person name="Saxena R.K."/>
            <person name="Schlueter J.A."/>
            <person name="Donoghue M.T."/>
            <person name="Azam S."/>
            <person name="Fan G."/>
            <person name="Whaley A.M."/>
            <person name="Farmer A.D."/>
            <person name="Sheridan J."/>
            <person name="Iwata A."/>
            <person name="Tuteja R."/>
            <person name="Penmetsa R.V."/>
            <person name="Wu W."/>
            <person name="Upadhyaya H.D."/>
            <person name="Yang S.P."/>
            <person name="Shah T."/>
            <person name="Saxena K.B."/>
            <person name="Michael T."/>
            <person name="McCombie W.R."/>
            <person name="Yang B."/>
            <person name="Zhang G."/>
            <person name="Yang H."/>
            <person name="Wang J."/>
            <person name="Spillane C."/>
            <person name="Cook D.R."/>
            <person name="May G.D."/>
            <person name="Xu X."/>
            <person name="Jackson S.A."/>
        </authorList>
    </citation>
    <scope>NUCLEOTIDE SEQUENCE [LARGE SCALE GENOMIC DNA]</scope>
</reference>
<proteinExistence type="predicted"/>
<sequence>MQSPSEIHFVATKIVLRYLKGTTQFGIWYKPSENGSLIGYVDNDWTGNIDDMKSTTSYIFYLGFGMFSWNSKKPEIVVQSITEAKYVVRAITTNQAIWLRKILLELGVE</sequence>
<dbReference type="EMBL" id="KQ485097">
    <property type="protein sequence ID" value="KYP32829.1"/>
    <property type="molecule type" value="Genomic_DNA"/>
</dbReference>
<name>A0A151QR90_CAJCA</name>
<evidence type="ECO:0000313" key="1">
    <source>
        <dbReference type="EMBL" id="KYP32829.1"/>
    </source>
</evidence>
<dbReference type="AlphaFoldDB" id="A0A151QR90"/>
<keyword evidence="2" id="KW-1185">Reference proteome</keyword>